<dbReference type="InterPro" id="IPR017884">
    <property type="entry name" value="SANT_dom"/>
</dbReference>
<dbReference type="AlphaFoldDB" id="A0A5N6Q932"/>
<evidence type="ECO:0000256" key="9">
    <source>
        <dbReference type="ARBA" id="ARBA00022567"/>
    </source>
</evidence>
<evidence type="ECO:0000313" key="29">
    <source>
        <dbReference type="EMBL" id="KAD7480267.1"/>
    </source>
</evidence>
<dbReference type="Pfam" id="PF18913">
    <property type="entry name" value="FBPase_C"/>
    <property type="match status" value="1"/>
</dbReference>
<dbReference type="Gene3D" id="3.30.540.10">
    <property type="entry name" value="Fructose-1,6-Bisphosphatase, subunit A, domain 1"/>
    <property type="match status" value="1"/>
</dbReference>
<dbReference type="InterPro" id="IPR020548">
    <property type="entry name" value="Fructose_bisphosphatase_AS"/>
</dbReference>
<evidence type="ECO:0000256" key="21">
    <source>
        <dbReference type="ARBA" id="ARBA00034040"/>
    </source>
</evidence>
<dbReference type="GO" id="GO:0005634">
    <property type="term" value="C:nucleus"/>
    <property type="evidence" value="ECO:0007669"/>
    <property type="project" value="UniProtKB-SubCell"/>
</dbReference>
<feature type="domain" description="SANT" evidence="27">
    <location>
        <begin position="636"/>
        <end position="684"/>
    </location>
</feature>
<dbReference type="InterPro" id="IPR023079">
    <property type="entry name" value="SBPase"/>
</dbReference>
<comment type="catalytic activity">
    <reaction evidence="21">
        <text>D-sedoheptulose 1,7-bisphosphate + H2O = D-sedoheptulose 7-phosphate + phosphate</text>
        <dbReference type="Rhea" id="RHEA:17461"/>
        <dbReference type="ChEBI" id="CHEBI:15377"/>
        <dbReference type="ChEBI" id="CHEBI:43474"/>
        <dbReference type="ChEBI" id="CHEBI:57483"/>
        <dbReference type="ChEBI" id="CHEBI:58335"/>
        <dbReference type="EC" id="3.1.3.37"/>
    </reaction>
</comment>
<proteinExistence type="inferred from homology"/>
<comment type="pathway">
    <text evidence="4">Carbohydrate biosynthesis; Calvin cycle.</text>
</comment>
<feature type="domain" description="Myb-like" evidence="26">
    <location>
        <begin position="534"/>
        <end position="584"/>
    </location>
</feature>
<dbReference type="GO" id="GO:0005986">
    <property type="term" value="P:sucrose biosynthetic process"/>
    <property type="evidence" value="ECO:0007669"/>
    <property type="project" value="TreeGrafter"/>
</dbReference>
<keyword evidence="30" id="KW-1185">Reference proteome</keyword>
<comment type="caution">
    <text evidence="29">The sequence shown here is derived from an EMBL/GenBank/DDBJ whole genome shotgun (WGS) entry which is preliminary data.</text>
</comment>
<evidence type="ECO:0000256" key="16">
    <source>
        <dbReference type="ARBA" id="ARBA00023125"/>
    </source>
</evidence>
<dbReference type="PANTHER" id="PTHR11556:SF35">
    <property type="entry name" value="SEDOHEPTULOSE-1,7-BISPHOSPHATASE, CHLOROPLASTIC"/>
    <property type="match status" value="1"/>
</dbReference>
<dbReference type="Proteomes" id="UP000326396">
    <property type="component" value="Linkage Group LG1"/>
</dbReference>
<keyword evidence="15" id="KW-0805">Transcription regulation</keyword>
<keyword evidence="10" id="KW-0934">Plastid</keyword>
<dbReference type="GO" id="GO:0009908">
    <property type="term" value="P:flower development"/>
    <property type="evidence" value="ECO:0007669"/>
    <property type="project" value="UniProtKB-ARBA"/>
</dbReference>
<evidence type="ECO:0000256" key="5">
    <source>
        <dbReference type="ARBA" id="ARBA00010941"/>
    </source>
</evidence>
<dbReference type="InterPro" id="IPR006447">
    <property type="entry name" value="Myb_dom_plants"/>
</dbReference>
<dbReference type="InterPro" id="IPR033391">
    <property type="entry name" value="FBPase_N"/>
</dbReference>
<dbReference type="FunFam" id="3.40.190.80:FF:000008">
    <property type="entry name" value="Sedoheptulose-1,7-bisphosphatase, chloroplastic"/>
    <property type="match status" value="1"/>
</dbReference>
<dbReference type="GO" id="GO:0042132">
    <property type="term" value="F:fructose 1,6-bisphosphate 1-phosphatase activity"/>
    <property type="evidence" value="ECO:0007669"/>
    <property type="project" value="TreeGrafter"/>
</dbReference>
<dbReference type="FunFam" id="1.10.10.60:FF:000154">
    <property type="entry name" value="Transcription factor SRM1"/>
    <property type="match status" value="1"/>
</dbReference>
<dbReference type="Pfam" id="PF00249">
    <property type="entry name" value="Myb_DNA-binding"/>
    <property type="match status" value="1"/>
</dbReference>
<name>A0A5N6Q932_9ASTR</name>
<dbReference type="GO" id="GO:0046872">
    <property type="term" value="F:metal ion binding"/>
    <property type="evidence" value="ECO:0007669"/>
    <property type="project" value="UniProtKB-KW"/>
</dbReference>
<evidence type="ECO:0000256" key="11">
    <source>
        <dbReference type="ARBA" id="ARBA00022723"/>
    </source>
</evidence>
<evidence type="ECO:0000256" key="18">
    <source>
        <dbReference type="ARBA" id="ARBA00023163"/>
    </source>
</evidence>
<evidence type="ECO:0000256" key="17">
    <source>
        <dbReference type="ARBA" id="ARBA00023157"/>
    </source>
</evidence>
<dbReference type="NCBIfam" id="TIGR01557">
    <property type="entry name" value="myb_SHAQKYF"/>
    <property type="match status" value="1"/>
</dbReference>
<evidence type="ECO:0000256" key="14">
    <source>
        <dbReference type="ARBA" id="ARBA00022946"/>
    </source>
</evidence>
<dbReference type="PROSITE" id="PS00124">
    <property type="entry name" value="FBPASE"/>
    <property type="match status" value="1"/>
</dbReference>
<comment type="cofactor">
    <cofactor evidence="1">
        <name>Mg(2+)</name>
        <dbReference type="ChEBI" id="CHEBI:18420"/>
    </cofactor>
</comment>
<dbReference type="SUPFAM" id="SSF56655">
    <property type="entry name" value="Carbohydrate phosphatase"/>
    <property type="match status" value="1"/>
</dbReference>
<comment type="subunit">
    <text evidence="6">Homodimer.</text>
</comment>
<dbReference type="FunFam" id="1.10.10.60:FF:000009">
    <property type="entry name" value="transcription factor MYB1R1"/>
    <property type="match status" value="1"/>
</dbReference>
<dbReference type="PROSITE" id="PS51294">
    <property type="entry name" value="HTH_MYB"/>
    <property type="match status" value="1"/>
</dbReference>
<comment type="subcellular location">
    <subcellularLocation>
        <location evidence="2">Nucleus</location>
    </subcellularLocation>
    <subcellularLocation>
        <location evidence="3">Plastid</location>
        <location evidence="3">Chloroplast</location>
    </subcellularLocation>
</comment>
<evidence type="ECO:0000256" key="10">
    <source>
        <dbReference type="ARBA" id="ARBA00022640"/>
    </source>
</evidence>
<dbReference type="PANTHER" id="PTHR11556">
    <property type="entry name" value="FRUCTOSE-1,6-BISPHOSPHATASE-RELATED"/>
    <property type="match status" value="1"/>
</dbReference>
<evidence type="ECO:0000256" key="4">
    <source>
        <dbReference type="ARBA" id="ARBA00005215"/>
    </source>
</evidence>
<keyword evidence="14" id="KW-0809">Transit peptide</keyword>
<evidence type="ECO:0000259" key="26">
    <source>
        <dbReference type="PROSITE" id="PS50090"/>
    </source>
</evidence>
<evidence type="ECO:0000256" key="12">
    <source>
        <dbReference type="ARBA" id="ARBA00022801"/>
    </source>
</evidence>
<feature type="region of interest" description="Disordered" evidence="25">
    <location>
        <begin position="83"/>
        <end position="141"/>
    </location>
</feature>
<dbReference type="PRINTS" id="PR01958">
    <property type="entry name" value="S17BPHPHTASE"/>
</dbReference>
<evidence type="ECO:0000256" key="8">
    <source>
        <dbReference type="ARBA" id="ARBA00022528"/>
    </source>
</evidence>
<dbReference type="CDD" id="cd00167">
    <property type="entry name" value="SANT"/>
    <property type="match status" value="2"/>
</dbReference>
<evidence type="ECO:0000256" key="22">
    <source>
        <dbReference type="ARBA" id="ARBA00070639"/>
    </source>
</evidence>
<evidence type="ECO:0000313" key="30">
    <source>
        <dbReference type="Proteomes" id="UP000326396"/>
    </source>
</evidence>
<organism evidence="29 30">
    <name type="scientific">Mikania micrantha</name>
    <name type="common">bitter vine</name>
    <dbReference type="NCBI Taxonomy" id="192012"/>
    <lineage>
        <taxon>Eukaryota</taxon>
        <taxon>Viridiplantae</taxon>
        <taxon>Streptophyta</taxon>
        <taxon>Embryophyta</taxon>
        <taxon>Tracheophyta</taxon>
        <taxon>Spermatophyta</taxon>
        <taxon>Magnoliopsida</taxon>
        <taxon>eudicotyledons</taxon>
        <taxon>Gunneridae</taxon>
        <taxon>Pentapetalae</taxon>
        <taxon>asterids</taxon>
        <taxon>campanulids</taxon>
        <taxon>Asterales</taxon>
        <taxon>Asteraceae</taxon>
        <taxon>Asteroideae</taxon>
        <taxon>Heliantheae alliance</taxon>
        <taxon>Eupatorieae</taxon>
        <taxon>Mikania</taxon>
    </lineage>
</organism>
<evidence type="ECO:0000256" key="20">
    <source>
        <dbReference type="ARBA" id="ARBA00023277"/>
    </source>
</evidence>
<keyword evidence="9" id="KW-0113">Calvin cycle</keyword>
<dbReference type="OrthoDB" id="10256725at2759"/>
<dbReference type="GO" id="GO:0019253">
    <property type="term" value="P:reductive pentose-phosphate cycle"/>
    <property type="evidence" value="ECO:0007669"/>
    <property type="project" value="UniProtKB-KW"/>
</dbReference>
<dbReference type="Gene3D" id="1.10.10.60">
    <property type="entry name" value="Homeodomain-like"/>
    <property type="match status" value="2"/>
</dbReference>
<keyword evidence="13" id="KW-0460">Magnesium</keyword>
<evidence type="ECO:0000256" key="2">
    <source>
        <dbReference type="ARBA" id="ARBA00004123"/>
    </source>
</evidence>
<dbReference type="InterPro" id="IPR001005">
    <property type="entry name" value="SANT/Myb"/>
</dbReference>
<dbReference type="GO" id="GO:0006000">
    <property type="term" value="P:fructose metabolic process"/>
    <property type="evidence" value="ECO:0007669"/>
    <property type="project" value="TreeGrafter"/>
</dbReference>
<feature type="domain" description="Myb-like" evidence="26">
    <location>
        <begin position="628"/>
        <end position="680"/>
    </location>
</feature>
<evidence type="ECO:0000256" key="13">
    <source>
        <dbReference type="ARBA" id="ARBA00022842"/>
    </source>
</evidence>
<dbReference type="InterPro" id="IPR000146">
    <property type="entry name" value="FBPase_class-1"/>
</dbReference>
<feature type="compositionally biased region" description="Polar residues" evidence="25">
    <location>
        <begin position="86"/>
        <end position="113"/>
    </location>
</feature>
<dbReference type="FunFam" id="3.30.540.10:FF:000010">
    <property type="entry name" value="Sedoheptulose-1,7-bisphosphatase, chloroplastic"/>
    <property type="match status" value="1"/>
</dbReference>
<evidence type="ECO:0000256" key="6">
    <source>
        <dbReference type="ARBA" id="ARBA00011738"/>
    </source>
</evidence>
<evidence type="ECO:0000259" key="27">
    <source>
        <dbReference type="PROSITE" id="PS51293"/>
    </source>
</evidence>
<evidence type="ECO:0000256" key="25">
    <source>
        <dbReference type="SAM" id="MobiDB-lite"/>
    </source>
</evidence>
<dbReference type="GO" id="GO:0006002">
    <property type="term" value="P:fructose 6-phosphate metabolic process"/>
    <property type="evidence" value="ECO:0007669"/>
    <property type="project" value="TreeGrafter"/>
</dbReference>
<feature type="domain" description="HTH myb-type" evidence="28">
    <location>
        <begin position="628"/>
        <end position="684"/>
    </location>
</feature>
<evidence type="ECO:0000256" key="3">
    <source>
        <dbReference type="ARBA" id="ARBA00004229"/>
    </source>
</evidence>
<reference evidence="29 30" key="1">
    <citation type="submission" date="2019-05" db="EMBL/GenBank/DDBJ databases">
        <title>Mikania micrantha, genome provides insights into the molecular mechanism of rapid growth.</title>
        <authorList>
            <person name="Liu B."/>
        </authorList>
    </citation>
    <scope>NUCLEOTIDE SEQUENCE [LARGE SCALE GENOMIC DNA]</scope>
    <source>
        <strain evidence="29">NLD-2019</strain>
        <tissue evidence="29">Leaf</tissue>
    </source>
</reference>
<dbReference type="PROSITE" id="PS51293">
    <property type="entry name" value="SANT"/>
    <property type="match status" value="1"/>
</dbReference>
<dbReference type="InterPro" id="IPR009057">
    <property type="entry name" value="Homeodomain-like_sf"/>
</dbReference>
<dbReference type="EC" id="3.1.3.37" evidence="7"/>
<dbReference type="CDD" id="cd00354">
    <property type="entry name" value="FBPase"/>
    <property type="match status" value="1"/>
</dbReference>
<dbReference type="Gene3D" id="3.40.190.80">
    <property type="match status" value="1"/>
</dbReference>
<dbReference type="InterPro" id="IPR057670">
    <property type="entry name" value="SH3_retrovirus"/>
</dbReference>
<evidence type="ECO:0000256" key="7">
    <source>
        <dbReference type="ARBA" id="ARBA00013045"/>
    </source>
</evidence>
<dbReference type="SMART" id="SM00717">
    <property type="entry name" value="SANT"/>
    <property type="match status" value="2"/>
</dbReference>
<dbReference type="GO" id="GO:0048262">
    <property type="term" value="P:determination of dorsal/ventral asymmetry"/>
    <property type="evidence" value="ECO:0007669"/>
    <property type="project" value="UniProtKB-ARBA"/>
</dbReference>
<keyword evidence="8" id="KW-0150">Chloroplast</keyword>
<evidence type="ECO:0000256" key="15">
    <source>
        <dbReference type="ARBA" id="ARBA00023015"/>
    </source>
</evidence>
<dbReference type="GO" id="GO:0003677">
    <property type="term" value="F:DNA binding"/>
    <property type="evidence" value="ECO:0007669"/>
    <property type="project" value="UniProtKB-KW"/>
</dbReference>
<dbReference type="GO" id="GO:0030388">
    <property type="term" value="P:fructose 1,6-bisphosphate metabolic process"/>
    <property type="evidence" value="ECO:0007669"/>
    <property type="project" value="TreeGrafter"/>
</dbReference>
<gene>
    <name evidence="29" type="ORF">E3N88_03403</name>
</gene>
<dbReference type="GO" id="GO:0050278">
    <property type="term" value="F:sedoheptulose-bisphosphatase activity"/>
    <property type="evidence" value="ECO:0007669"/>
    <property type="project" value="UniProtKB-EC"/>
</dbReference>
<dbReference type="InterPro" id="IPR044015">
    <property type="entry name" value="FBPase_C_dom"/>
</dbReference>
<keyword evidence="11" id="KW-0479">Metal-binding</keyword>
<dbReference type="GO" id="GO:0009507">
    <property type="term" value="C:chloroplast"/>
    <property type="evidence" value="ECO:0007669"/>
    <property type="project" value="UniProtKB-SubCell"/>
</dbReference>
<keyword evidence="19" id="KW-0539">Nucleus</keyword>
<evidence type="ECO:0000256" key="23">
    <source>
        <dbReference type="ARBA" id="ARBA00077067"/>
    </source>
</evidence>
<keyword evidence="12" id="KW-0378">Hydrolase</keyword>
<dbReference type="SUPFAM" id="SSF46689">
    <property type="entry name" value="Homeodomain-like"/>
    <property type="match status" value="2"/>
</dbReference>
<accession>A0A5N6Q932</accession>
<evidence type="ECO:0000256" key="24">
    <source>
        <dbReference type="ARBA" id="ARBA00082094"/>
    </source>
</evidence>
<keyword evidence="17" id="KW-1015">Disulfide bond</keyword>
<evidence type="ECO:0000259" key="28">
    <source>
        <dbReference type="PROSITE" id="PS51294"/>
    </source>
</evidence>
<dbReference type="Pfam" id="PF00316">
    <property type="entry name" value="FBPase"/>
    <property type="match status" value="1"/>
</dbReference>
<dbReference type="InterPro" id="IPR017930">
    <property type="entry name" value="Myb_dom"/>
</dbReference>
<dbReference type="PROSITE" id="PS50090">
    <property type="entry name" value="MYB_LIKE"/>
    <property type="match status" value="2"/>
</dbReference>
<comment type="similarity">
    <text evidence="5">Belongs to the FBPase class 1 family.</text>
</comment>
<evidence type="ECO:0000256" key="19">
    <source>
        <dbReference type="ARBA" id="ARBA00023242"/>
    </source>
</evidence>
<keyword evidence="20" id="KW-0119">Carbohydrate metabolism</keyword>
<keyword evidence="16" id="KW-0238">DNA-binding</keyword>
<evidence type="ECO:0000256" key="1">
    <source>
        <dbReference type="ARBA" id="ARBA00001946"/>
    </source>
</evidence>
<sequence>MEAWSGHKPSVYHLKVFGSIAYSLVPSQHRLYNPTTKKFSVQKHVTFNEEGVWPWTSDGTKAHEPDPTLFTDPFPAAIHETEDHFPQQTSQTNSPHPAQSDTPSSSQPLSPSNIPKPFFQNPKQRTPASSSSSSALKLKETDKNGINRRGGVLCTWDNLTKCCFSKYNFVCFSSACISIIRHQDFLSKATPDKGLIRLLLSMSEAIRTISFKVRTASCGGTACVNSFGDEQLAVDVLADKLLFDALSHSHFCKYACSEEVPELQDMGGPVEGGFSVAFDPLDGSSIVDTNFTVGTIFGVWPGDKLTGVTGRDQVAAAMGIYGPRTTYVIAIKGVPGTHEFLLLDEGKWQHVKETTEISEGKMFSPGNLRATFDNPDYDKLINYYVKEKYTLRYTGGMVPDVNQGVFTNVISPTTKAKLRLLFEVAPLGLLIENAGGYSSDGTQSVLDKVIVNLDDRTQVAYGSKNEIIRFEETLYGSSRLNSEKGYPNDLIPINDSELFLCICMVFFFYETTAFETASLSLQVLSSNHMMQVSKRSKWTKEQNKWFEIALAIFDTETPDRWSNVAAFVTGKSEYEVREQYEELKADINNIEAGLVEVPGYLNLRSEFNHDHGLSSFRNRFFRLRSFDHERRKGVPWTEEEHRRFLMGLEVHGKGDWRNISRNFVVTKTPTQVASHAQKYYARQHSDGKEKRRPSIHDITTVHLARTTDFSSDSDKFSPMGNTSNSGINMRLYNSGLFFQATRFRVR</sequence>
<keyword evidence="18" id="KW-0804">Transcription</keyword>
<protein>
    <recommendedName>
        <fullName evidence="22">Sedoheptulose-1,7-bisphosphatase, chloroplastic</fullName>
        <ecNumber evidence="7">3.1.3.37</ecNumber>
    </recommendedName>
    <alternativeName>
        <fullName evidence="23">SED(1,7)P2ase</fullName>
    </alternativeName>
    <alternativeName>
        <fullName evidence="24">Sedoheptulose bisphosphatase</fullName>
    </alternativeName>
</protein>
<dbReference type="Pfam" id="PF25597">
    <property type="entry name" value="SH3_retrovirus"/>
    <property type="match status" value="1"/>
</dbReference>
<dbReference type="GO" id="GO:0006094">
    <property type="term" value="P:gluconeogenesis"/>
    <property type="evidence" value="ECO:0007669"/>
    <property type="project" value="TreeGrafter"/>
</dbReference>
<dbReference type="EMBL" id="SZYD01000001">
    <property type="protein sequence ID" value="KAD7480267.1"/>
    <property type="molecule type" value="Genomic_DNA"/>
</dbReference>